<reference evidence="3 4" key="1">
    <citation type="journal article" date="2024" name="BMC Genomics">
        <title>De novo assembly and annotation of Popillia japonica's genome with initial clues to its potential as an invasive pest.</title>
        <authorList>
            <person name="Cucini C."/>
            <person name="Boschi S."/>
            <person name="Funari R."/>
            <person name="Cardaioli E."/>
            <person name="Iannotti N."/>
            <person name="Marturano G."/>
            <person name="Paoli F."/>
            <person name="Bruttini M."/>
            <person name="Carapelli A."/>
            <person name="Frati F."/>
            <person name="Nardi F."/>
        </authorList>
    </citation>
    <scope>NUCLEOTIDE SEQUENCE [LARGE SCALE GENOMIC DNA]</scope>
    <source>
        <strain evidence="3">DMR45628</strain>
    </source>
</reference>
<proteinExistence type="predicted"/>
<feature type="region of interest" description="Disordered" evidence="2">
    <location>
        <begin position="1"/>
        <end position="24"/>
    </location>
</feature>
<feature type="coiled-coil region" evidence="1">
    <location>
        <begin position="56"/>
        <end position="83"/>
    </location>
</feature>
<evidence type="ECO:0000256" key="1">
    <source>
        <dbReference type="SAM" id="Coils"/>
    </source>
</evidence>
<gene>
    <name evidence="3" type="ORF">QE152_g9599</name>
</gene>
<organism evidence="3 4">
    <name type="scientific">Popillia japonica</name>
    <name type="common">Japanese beetle</name>
    <dbReference type="NCBI Taxonomy" id="7064"/>
    <lineage>
        <taxon>Eukaryota</taxon>
        <taxon>Metazoa</taxon>
        <taxon>Ecdysozoa</taxon>
        <taxon>Arthropoda</taxon>
        <taxon>Hexapoda</taxon>
        <taxon>Insecta</taxon>
        <taxon>Pterygota</taxon>
        <taxon>Neoptera</taxon>
        <taxon>Endopterygota</taxon>
        <taxon>Coleoptera</taxon>
        <taxon>Polyphaga</taxon>
        <taxon>Scarabaeiformia</taxon>
        <taxon>Scarabaeidae</taxon>
        <taxon>Rutelinae</taxon>
        <taxon>Popillia</taxon>
    </lineage>
</organism>
<comment type="caution">
    <text evidence="3">The sequence shown here is derived from an EMBL/GenBank/DDBJ whole genome shotgun (WGS) entry which is preliminary data.</text>
</comment>
<keyword evidence="1" id="KW-0175">Coiled coil</keyword>
<keyword evidence="4" id="KW-1185">Reference proteome</keyword>
<evidence type="ECO:0000313" key="4">
    <source>
        <dbReference type="Proteomes" id="UP001458880"/>
    </source>
</evidence>
<sequence length="84" mass="9942">MNSGEESLTDEGKRKKSTQNGFDVFTKSRKISRTPEKKIKAEGKWEMMINMLQDFKKDMIKKVQAIREEQRAYTQELKKVKDNE</sequence>
<accession>A0AAW1LXF7</accession>
<evidence type="ECO:0000313" key="3">
    <source>
        <dbReference type="EMBL" id="KAK9738774.1"/>
    </source>
</evidence>
<name>A0AAW1LXF7_POPJA</name>
<dbReference type="Proteomes" id="UP001458880">
    <property type="component" value="Unassembled WGS sequence"/>
</dbReference>
<evidence type="ECO:0000256" key="2">
    <source>
        <dbReference type="SAM" id="MobiDB-lite"/>
    </source>
</evidence>
<dbReference type="AlphaFoldDB" id="A0AAW1LXF7"/>
<protein>
    <submittedName>
        <fullName evidence="3">Uncharacterized protein</fullName>
    </submittedName>
</protein>
<dbReference type="EMBL" id="JASPKY010000083">
    <property type="protein sequence ID" value="KAK9738774.1"/>
    <property type="molecule type" value="Genomic_DNA"/>
</dbReference>